<feature type="chain" id="PRO_5045836781" evidence="2">
    <location>
        <begin position="19"/>
        <end position="147"/>
    </location>
</feature>
<feature type="region of interest" description="Disordered" evidence="1">
    <location>
        <begin position="34"/>
        <end position="147"/>
    </location>
</feature>
<organism evidence="3 4">
    <name type="scientific">Pyricularia grisea</name>
    <name type="common">Crabgrass-specific blast fungus</name>
    <name type="synonym">Magnaporthe grisea</name>
    <dbReference type="NCBI Taxonomy" id="148305"/>
    <lineage>
        <taxon>Eukaryota</taxon>
        <taxon>Fungi</taxon>
        <taxon>Dikarya</taxon>
        <taxon>Ascomycota</taxon>
        <taxon>Pezizomycotina</taxon>
        <taxon>Sordariomycetes</taxon>
        <taxon>Sordariomycetidae</taxon>
        <taxon>Magnaporthales</taxon>
        <taxon>Pyriculariaceae</taxon>
        <taxon>Pyricularia</taxon>
    </lineage>
</organism>
<feature type="compositionally biased region" description="Basic residues" evidence="1">
    <location>
        <begin position="72"/>
        <end position="82"/>
    </location>
</feature>
<name>A0ABQ8NPA1_PYRGI</name>
<evidence type="ECO:0000313" key="4">
    <source>
        <dbReference type="Proteomes" id="UP001059893"/>
    </source>
</evidence>
<evidence type="ECO:0000256" key="1">
    <source>
        <dbReference type="SAM" id="MobiDB-lite"/>
    </source>
</evidence>
<reference evidence="3" key="1">
    <citation type="submission" date="2021-01" db="EMBL/GenBank/DDBJ databases">
        <title>Deciphering the adaptive evolutionary patterns associated with biogeogrpahic diversity in the finger millet blast pathogen Magnaporthe oryzae in Eastern Africa.</title>
        <authorList>
            <person name="Onyema G."/>
            <person name="Shittu T.A."/>
            <person name="Dodsworth S."/>
            <person name="Devilliers S."/>
            <person name="Muthumeenakshi S."/>
            <person name="Sreenivasaprasad S."/>
        </authorList>
    </citation>
    <scope>NUCLEOTIDE SEQUENCE</scope>
    <source>
        <strain evidence="3">D15/s37</strain>
    </source>
</reference>
<dbReference type="Proteomes" id="UP001059893">
    <property type="component" value="Unassembled WGS sequence"/>
</dbReference>
<feature type="signal peptide" evidence="2">
    <location>
        <begin position="1"/>
        <end position="18"/>
    </location>
</feature>
<evidence type="ECO:0000256" key="2">
    <source>
        <dbReference type="SAM" id="SignalP"/>
    </source>
</evidence>
<keyword evidence="2" id="KW-0732">Signal</keyword>
<protein>
    <submittedName>
        <fullName evidence="3">Uncharacterized protein</fullName>
    </submittedName>
</protein>
<proteinExistence type="predicted"/>
<evidence type="ECO:0000313" key="3">
    <source>
        <dbReference type="EMBL" id="KAI6298790.1"/>
    </source>
</evidence>
<dbReference type="EMBL" id="JABSND010000082">
    <property type="protein sequence ID" value="KAI6298790.1"/>
    <property type="molecule type" value="Genomic_DNA"/>
</dbReference>
<comment type="caution">
    <text evidence="3">The sequence shown here is derived from an EMBL/GenBank/DDBJ whole genome shotgun (WGS) entry which is preliminary data.</text>
</comment>
<gene>
    <name evidence="3" type="ORF">MCOR33_005175</name>
</gene>
<accession>A0ABQ8NPA1</accession>
<sequence>MRPCNLFATLTLALSVHANTGNIQNPDALAARSTVGGGGNEFNTNGFAKHGTGQPAANQKSGPAGRGPSNRAAHRACHRRGGKLVPHGAGRRQGGKLMARAAVDDDDDAKSCVTDDGNSGYYQDFGDLPGGGFDDPGTDTEPTVVDK</sequence>
<keyword evidence="4" id="KW-1185">Reference proteome</keyword>